<dbReference type="EMBL" id="OC855683">
    <property type="protein sequence ID" value="CAD7622452.1"/>
    <property type="molecule type" value="Genomic_DNA"/>
</dbReference>
<accession>A0A7R9KGB7</accession>
<evidence type="ECO:0000259" key="1">
    <source>
        <dbReference type="PROSITE" id="PS50127"/>
    </source>
</evidence>
<reference evidence="2" key="1">
    <citation type="submission" date="2020-11" db="EMBL/GenBank/DDBJ databases">
        <authorList>
            <person name="Tran Van P."/>
        </authorList>
    </citation>
    <scope>NUCLEOTIDE SEQUENCE</scope>
</reference>
<organism evidence="2">
    <name type="scientific">Medioppia subpectinata</name>
    <dbReference type="NCBI Taxonomy" id="1979941"/>
    <lineage>
        <taxon>Eukaryota</taxon>
        <taxon>Metazoa</taxon>
        <taxon>Ecdysozoa</taxon>
        <taxon>Arthropoda</taxon>
        <taxon>Chelicerata</taxon>
        <taxon>Arachnida</taxon>
        <taxon>Acari</taxon>
        <taxon>Acariformes</taxon>
        <taxon>Sarcoptiformes</taxon>
        <taxon>Oribatida</taxon>
        <taxon>Brachypylina</taxon>
        <taxon>Oppioidea</taxon>
        <taxon>Oppiidae</taxon>
        <taxon>Medioppia</taxon>
    </lineage>
</organism>
<name>A0A7R9KGB7_9ACAR</name>
<evidence type="ECO:0000313" key="2">
    <source>
        <dbReference type="EMBL" id="CAD7622452.1"/>
    </source>
</evidence>
<gene>
    <name evidence="2" type="ORF">OSB1V03_LOCUS2915</name>
</gene>
<dbReference type="Gene3D" id="3.10.110.10">
    <property type="entry name" value="Ubiquitin Conjugating Enzyme"/>
    <property type="match status" value="1"/>
</dbReference>
<dbReference type="CDD" id="cd23814">
    <property type="entry name" value="UEV_AKTIP"/>
    <property type="match status" value="1"/>
</dbReference>
<dbReference type="InterPro" id="IPR016135">
    <property type="entry name" value="UBQ-conjugating_enzyme/RWD"/>
</dbReference>
<dbReference type="SUPFAM" id="SSF54495">
    <property type="entry name" value="UBC-like"/>
    <property type="match status" value="1"/>
</dbReference>
<dbReference type="PROSITE" id="PS50127">
    <property type="entry name" value="UBC_2"/>
    <property type="match status" value="1"/>
</dbReference>
<protein>
    <recommendedName>
        <fullName evidence="1">UBC core domain-containing protein</fullName>
    </recommendedName>
</protein>
<dbReference type="EMBL" id="CAJPIZ010001108">
    <property type="protein sequence ID" value="CAG2102882.1"/>
    <property type="molecule type" value="Genomic_DNA"/>
</dbReference>
<dbReference type="AlphaFoldDB" id="A0A7R9KGB7"/>
<dbReference type="OrthoDB" id="5596422at2759"/>
<dbReference type="InterPro" id="IPR000608">
    <property type="entry name" value="UBC"/>
</dbReference>
<dbReference type="Proteomes" id="UP000759131">
    <property type="component" value="Unassembled WGS sequence"/>
</dbReference>
<sequence length="250" mass="28628">MDKHLGNGLTENNILDNFTNVFTEYQMMREFVLYRNQNMCHIYVVPSHSSTFVWFGVMFVHKGLYRGIVLRFHVLIPNAFPTTEIPKIVFDAIPFHPLINPLSGELNTSLAFTEWKSSVNNVWEVIDYANRVFNCFDLTDCLPNESLLSCDMFNTQAVDLYRENMDGFRLKVTQTIRQCNQKINEYNTDDSNAIIFGPFDADIHQELQRKLLSGVNVHEESQLADPTHPSVTGLSWVQSGSTQMFSKSGA</sequence>
<feature type="domain" description="UBC core" evidence="1">
    <location>
        <begin position="22"/>
        <end position="181"/>
    </location>
</feature>
<keyword evidence="3" id="KW-1185">Reference proteome</keyword>
<evidence type="ECO:0000313" key="3">
    <source>
        <dbReference type="Proteomes" id="UP000759131"/>
    </source>
</evidence>
<dbReference type="Pfam" id="PF00179">
    <property type="entry name" value="UQ_con"/>
    <property type="match status" value="1"/>
</dbReference>
<proteinExistence type="predicted"/>